<accession>A0A915XHP0</accession>
<dbReference type="KEGG" id="ddu:GF1_30130"/>
<name>A0A915XHP0_9BACT</name>
<evidence type="ECO:0000313" key="1">
    <source>
        <dbReference type="EMBL" id="BCO07688.1"/>
    </source>
</evidence>
<evidence type="ECO:0000313" key="2">
    <source>
        <dbReference type="EMBL" id="BCO08275.1"/>
    </source>
</evidence>
<keyword evidence="5" id="KW-1185">Reference proteome</keyword>
<proteinExistence type="predicted"/>
<dbReference type="KEGG" id="ddu:GF1_00640"/>
<reference evidence="2" key="1">
    <citation type="submission" date="2020-12" db="EMBL/GenBank/DDBJ databases">
        <title>Desulfobium dissulfuricans gen. nov., sp. nov., a novel mesophilic, sulfate-reducing bacterium isolated from a deep-sea hydrothermal vent.</title>
        <authorList>
            <person name="Hashimoto Y."/>
            <person name="Tame A."/>
            <person name="Sawayama S."/>
            <person name="Miyazaki J."/>
            <person name="Takai K."/>
            <person name="Nakagawa S."/>
        </authorList>
    </citation>
    <scope>NUCLEOTIDE SEQUENCE</scope>
    <source>
        <strain evidence="2">GF1</strain>
    </source>
</reference>
<dbReference type="Proteomes" id="UP001063350">
    <property type="component" value="Chromosome"/>
</dbReference>
<gene>
    <name evidence="1" type="ORF">GF1_00640</name>
    <name evidence="2" type="ORF">GF1_06510</name>
    <name evidence="3" type="ORF">GF1_12550</name>
    <name evidence="4" type="ORF">GF1_30130</name>
</gene>
<dbReference type="RefSeq" id="WP_267926244.1">
    <property type="nucleotide sequence ID" value="NZ_AP024233.1"/>
</dbReference>
<organism evidence="2 5">
    <name type="scientific">Desulfolithobacter dissulfuricans</name>
    <dbReference type="NCBI Taxonomy" id="2795293"/>
    <lineage>
        <taxon>Bacteria</taxon>
        <taxon>Pseudomonadati</taxon>
        <taxon>Thermodesulfobacteriota</taxon>
        <taxon>Desulfobulbia</taxon>
        <taxon>Desulfobulbales</taxon>
        <taxon>Desulfobulbaceae</taxon>
        <taxon>Desulfolithobacter</taxon>
    </lineage>
</organism>
<dbReference type="KEGG" id="ddu:GF1_06510"/>
<dbReference type="EMBL" id="AP024233">
    <property type="protein sequence ID" value="BCO10637.1"/>
    <property type="molecule type" value="Genomic_DNA"/>
</dbReference>
<dbReference type="AlphaFoldDB" id="A0A915XHP0"/>
<dbReference type="KEGG" id="ddu:GF1_12550"/>
<evidence type="ECO:0000313" key="5">
    <source>
        <dbReference type="Proteomes" id="UP001063350"/>
    </source>
</evidence>
<dbReference type="EMBL" id="AP024233">
    <property type="protein sequence ID" value="BCO07688.1"/>
    <property type="molecule type" value="Genomic_DNA"/>
</dbReference>
<evidence type="ECO:0000313" key="4">
    <source>
        <dbReference type="EMBL" id="BCO10637.1"/>
    </source>
</evidence>
<protein>
    <submittedName>
        <fullName evidence="2">Uncharacterized protein</fullName>
    </submittedName>
</protein>
<dbReference type="EMBL" id="AP024233">
    <property type="protein sequence ID" value="BCO08879.1"/>
    <property type="molecule type" value="Genomic_DNA"/>
</dbReference>
<sequence>MTHPRPLAKSLSGARKESGLGEFQVETTEAICVVVTLLHGGHPVSFWRSL</sequence>
<evidence type="ECO:0000313" key="3">
    <source>
        <dbReference type="EMBL" id="BCO08879.1"/>
    </source>
</evidence>
<dbReference type="EMBL" id="AP024233">
    <property type="protein sequence ID" value="BCO08275.1"/>
    <property type="molecule type" value="Genomic_DNA"/>
</dbReference>